<proteinExistence type="predicted"/>
<evidence type="ECO:0000313" key="2">
    <source>
        <dbReference type="Proteomes" id="UP000700815"/>
    </source>
</evidence>
<dbReference type="EMBL" id="JAHBBH010000039">
    <property type="protein sequence ID" value="MBW3093377.1"/>
    <property type="molecule type" value="Genomic_DNA"/>
</dbReference>
<dbReference type="RefSeq" id="WP_219059353.1">
    <property type="nucleotide sequence ID" value="NZ_JAHBBH010000039.1"/>
</dbReference>
<sequence>MSALDIIAHRNRLDATVRILLPGGGRPGGNTITLVESLGSLKQWRDELDRVITRLEDQQ</sequence>
<protein>
    <submittedName>
        <fullName evidence="1">Uncharacterized protein</fullName>
    </submittedName>
</protein>
<dbReference type="Proteomes" id="UP000700815">
    <property type="component" value="Unassembled WGS sequence"/>
</dbReference>
<gene>
    <name evidence="1" type="ORF">KIH79_10690</name>
</gene>
<keyword evidence="2" id="KW-1185">Reference proteome</keyword>
<evidence type="ECO:0000313" key="1">
    <source>
        <dbReference type="EMBL" id="MBW3093377.1"/>
    </source>
</evidence>
<organism evidence="1 2">
    <name type="scientific">Bifidobacterium miconis</name>
    <dbReference type="NCBI Taxonomy" id="2834435"/>
    <lineage>
        <taxon>Bacteria</taxon>
        <taxon>Bacillati</taxon>
        <taxon>Actinomycetota</taxon>
        <taxon>Actinomycetes</taxon>
        <taxon>Bifidobacteriales</taxon>
        <taxon>Bifidobacteriaceae</taxon>
        <taxon>Bifidobacterium</taxon>
    </lineage>
</organism>
<comment type="caution">
    <text evidence="1">The sequence shown here is derived from an EMBL/GenBank/DDBJ whole genome shotgun (WGS) entry which is preliminary data.</text>
</comment>
<reference evidence="1 2" key="1">
    <citation type="submission" date="2021-05" db="EMBL/GenBank/DDBJ databases">
        <title>Phylogenetic classification of ten novel species belonging to the genus Bifidobacterium comprising B. colchicus sp. nov., B. abeli sp. nov., B. bicoloris sp. nov., B. guerezis sp. nov., B. rosaliae sp. nov., B. santillanensis sp. nov., B. argentati sp. nov., B. amazzoni sp. nov., B. pluviali sp. nov., and B. pinnaculum sp. nov.</title>
        <authorList>
            <person name="Lugli G.A."/>
            <person name="Ruiz Garcia L."/>
            <person name="Margolles A."/>
            <person name="Ventura M."/>
        </authorList>
    </citation>
    <scope>NUCLEOTIDE SEQUENCE [LARGE SCALE GENOMIC DNA]</scope>
    <source>
        <strain evidence="1 2">82T10</strain>
    </source>
</reference>
<accession>A0ABS6WHE0</accession>
<name>A0ABS6WHE0_9BIFI</name>